<evidence type="ECO:0000313" key="2">
    <source>
        <dbReference type="Proteomes" id="UP001186974"/>
    </source>
</evidence>
<keyword evidence="2" id="KW-1185">Reference proteome</keyword>
<sequence>MSRSHSNSAQRSYQTLDDSHLHRNPNGGIYTNPGMAQRSVDSLLLGGMNNPGSTPFASQNLHLYSQPTTGITDSQFNPSTTLPLQSPTQEQWPWSSEFPTTGFGDTTASPAETYFNADDPWGIPSAGTMPSFSPADLPLHPDKFSAGPTTQRPISHCGESNIQSAPALTAPSSGTQSEAGGEPALFIDNAGHSTNWTDLLAHRNRPEDYRLSTSYGDSLTRPPPTSTPNSDNRHSFNVNMLRRNDKGSFTPHGLPASGNMQPLDLSFLDDLASSAQNTETNVDTFQSLIIPEEPYASEATVATQNFSPLHYDAPDARP</sequence>
<dbReference type="EMBL" id="JAWDJW010002485">
    <property type="protein sequence ID" value="KAK3077809.1"/>
    <property type="molecule type" value="Genomic_DNA"/>
</dbReference>
<comment type="caution">
    <text evidence="1">The sequence shown here is derived from an EMBL/GenBank/DDBJ whole genome shotgun (WGS) entry which is preliminary data.</text>
</comment>
<proteinExistence type="predicted"/>
<evidence type="ECO:0000313" key="1">
    <source>
        <dbReference type="EMBL" id="KAK3077809.1"/>
    </source>
</evidence>
<reference evidence="1" key="1">
    <citation type="submission" date="2024-09" db="EMBL/GenBank/DDBJ databases">
        <title>Black Yeasts Isolated from many extreme environments.</title>
        <authorList>
            <person name="Coleine C."/>
            <person name="Stajich J.E."/>
            <person name="Selbmann L."/>
        </authorList>
    </citation>
    <scope>NUCLEOTIDE SEQUENCE</scope>
    <source>
        <strain evidence="1">CCFEE 5737</strain>
    </source>
</reference>
<organism evidence="1 2">
    <name type="scientific">Coniosporium uncinatum</name>
    <dbReference type="NCBI Taxonomy" id="93489"/>
    <lineage>
        <taxon>Eukaryota</taxon>
        <taxon>Fungi</taxon>
        <taxon>Dikarya</taxon>
        <taxon>Ascomycota</taxon>
        <taxon>Pezizomycotina</taxon>
        <taxon>Dothideomycetes</taxon>
        <taxon>Dothideomycetes incertae sedis</taxon>
        <taxon>Coniosporium</taxon>
    </lineage>
</organism>
<name>A0ACC3DMH7_9PEZI</name>
<dbReference type="Proteomes" id="UP001186974">
    <property type="component" value="Unassembled WGS sequence"/>
</dbReference>
<protein>
    <submittedName>
        <fullName evidence="1">Uncharacterized protein</fullName>
    </submittedName>
</protein>
<accession>A0ACC3DMH7</accession>
<gene>
    <name evidence="1" type="ORF">LTS18_009200</name>
</gene>
<feature type="non-terminal residue" evidence="1">
    <location>
        <position position="318"/>
    </location>
</feature>